<accession>A0A5B7D503</accession>
<dbReference type="Proteomes" id="UP000324222">
    <property type="component" value="Unassembled WGS sequence"/>
</dbReference>
<evidence type="ECO:0000313" key="2">
    <source>
        <dbReference type="Proteomes" id="UP000324222"/>
    </source>
</evidence>
<organism evidence="1 2">
    <name type="scientific">Portunus trituberculatus</name>
    <name type="common">Swimming crab</name>
    <name type="synonym">Neptunus trituberculatus</name>
    <dbReference type="NCBI Taxonomy" id="210409"/>
    <lineage>
        <taxon>Eukaryota</taxon>
        <taxon>Metazoa</taxon>
        <taxon>Ecdysozoa</taxon>
        <taxon>Arthropoda</taxon>
        <taxon>Crustacea</taxon>
        <taxon>Multicrustacea</taxon>
        <taxon>Malacostraca</taxon>
        <taxon>Eumalacostraca</taxon>
        <taxon>Eucarida</taxon>
        <taxon>Decapoda</taxon>
        <taxon>Pleocyemata</taxon>
        <taxon>Brachyura</taxon>
        <taxon>Eubrachyura</taxon>
        <taxon>Portunoidea</taxon>
        <taxon>Portunidae</taxon>
        <taxon>Portuninae</taxon>
        <taxon>Portunus</taxon>
    </lineage>
</organism>
<reference evidence="1 2" key="1">
    <citation type="submission" date="2019-05" db="EMBL/GenBank/DDBJ databases">
        <title>Another draft genome of Portunus trituberculatus and its Hox gene families provides insights of decapod evolution.</title>
        <authorList>
            <person name="Jeong J.-H."/>
            <person name="Song I."/>
            <person name="Kim S."/>
            <person name="Choi T."/>
            <person name="Kim D."/>
            <person name="Ryu S."/>
            <person name="Kim W."/>
        </authorList>
    </citation>
    <scope>NUCLEOTIDE SEQUENCE [LARGE SCALE GENOMIC DNA]</scope>
    <source>
        <tissue evidence="1">Muscle</tissue>
    </source>
</reference>
<dbReference type="AlphaFoldDB" id="A0A5B7D503"/>
<evidence type="ECO:0000313" key="1">
    <source>
        <dbReference type="EMBL" id="MPC15163.1"/>
    </source>
</evidence>
<protein>
    <submittedName>
        <fullName evidence="1">Uncharacterized protein</fullName>
    </submittedName>
</protein>
<gene>
    <name evidence="1" type="ORF">E2C01_007947</name>
</gene>
<keyword evidence="2" id="KW-1185">Reference proteome</keyword>
<name>A0A5B7D503_PORTR</name>
<sequence>MHDANYYNAVRASLRLTFFTYWRVWRLCPPEETVTFSGIQHTGGKMSLRTLPREAAHRGEIKS</sequence>
<proteinExistence type="predicted"/>
<dbReference type="EMBL" id="VSRR010000406">
    <property type="protein sequence ID" value="MPC15163.1"/>
    <property type="molecule type" value="Genomic_DNA"/>
</dbReference>
<comment type="caution">
    <text evidence="1">The sequence shown here is derived from an EMBL/GenBank/DDBJ whole genome shotgun (WGS) entry which is preliminary data.</text>
</comment>